<dbReference type="InterPro" id="IPR014780">
    <property type="entry name" value="tRNA_psdUridine_synth_TruB"/>
</dbReference>
<dbReference type="PANTHER" id="PTHR13767">
    <property type="entry name" value="TRNA-PSEUDOURIDINE SYNTHASE"/>
    <property type="match status" value="1"/>
</dbReference>
<proteinExistence type="inferred from homology"/>
<dbReference type="InterPro" id="IPR002501">
    <property type="entry name" value="PsdUridine_synth_N"/>
</dbReference>
<sequence length="243" mass="26814">MRQKEIHPALQPYLDGKVILIDKPLEWTSFDAVKKVRILTRISKVGHAGTLDPLATGLLIICTGKFTKKINEYMGMEKEYTGTFTLGATTPTYDLESTPENLKDISHLTAEQINNATALFTGPIMQVPPAHSAIKKDGKPVYLAARKGENVVLEPRPVTIHQFVIEKIELPILHFRVVCSTGTYIRSLANDFGAALGVGGYMSSLRRTRIGIFSVEDALSLDAFEQEIATLKQQSEGKTNTEL</sequence>
<evidence type="ECO:0000256" key="1">
    <source>
        <dbReference type="ARBA" id="ARBA00000385"/>
    </source>
</evidence>
<feature type="active site" description="Nucleophile" evidence="5">
    <location>
        <position position="52"/>
    </location>
</feature>
<dbReference type="HAMAP" id="MF_01080">
    <property type="entry name" value="TruB_bact"/>
    <property type="match status" value="1"/>
</dbReference>
<dbReference type="EMBL" id="AP029612">
    <property type="protein sequence ID" value="BFG70221.1"/>
    <property type="molecule type" value="Genomic_DNA"/>
</dbReference>
<dbReference type="PANTHER" id="PTHR13767:SF2">
    <property type="entry name" value="PSEUDOURIDYLATE SYNTHASE TRUB1"/>
    <property type="match status" value="1"/>
</dbReference>
<evidence type="ECO:0000256" key="4">
    <source>
        <dbReference type="ARBA" id="ARBA00023235"/>
    </source>
</evidence>
<dbReference type="Gene3D" id="3.30.2350.10">
    <property type="entry name" value="Pseudouridine synthase"/>
    <property type="match status" value="1"/>
</dbReference>
<organism evidence="8">
    <name type="scientific">Sediminibacterium sp. KACHI17</name>
    <dbReference type="NCBI Taxonomy" id="1751071"/>
    <lineage>
        <taxon>Bacteria</taxon>
        <taxon>Pseudomonadati</taxon>
        <taxon>Bacteroidota</taxon>
        <taxon>Chitinophagia</taxon>
        <taxon>Chitinophagales</taxon>
        <taxon>Chitinophagaceae</taxon>
        <taxon>Sediminibacterium</taxon>
    </lineage>
</organism>
<dbReference type="GO" id="GO:0160148">
    <property type="term" value="F:tRNA pseudouridine(55) synthase activity"/>
    <property type="evidence" value="ECO:0007669"/>
    <property type="project" value="UniProtKB-EC"/>
</dbReference>
<evidence type="ECO:0000256" key="2">
    <source>
        <dbReference type="ARBA" id="ARBA00005642"/>
    </source>
</evidence>
<dbReference type="GO" id="GO:0003723">
    <property type="term" value="F:RNA binding"/>
    <property type="evidence" value="ECO:0007669"/>
    <property type="project" value="InterPro"/>
</dbReference>
<keyword evidence="3 5" id="KW-0819">tRNA processing</keyword>
<reference evidence="8" key="1">
    <citation type="submission" date="2024-02" db="EMBL/GenBank/DDBJ databases">
        <title>Sediminibacterium planktonica sp. nov. and Sediminibacterium longus sp. nov., isolated from surface lake and river water.</title>
        <authorList>
            <person name="Watanabe K."/>
            <person name="Takemine S."/>
            <person name="Ishii Y."/>
            <person name="Ogata Y."/>
            <person name="Shindo C."/>
            <person name="Suda W."/>
        </authorList>
    </citation>
    <scope>NUCLEOTIDE SEQUENCE</scope>
    <source>
        <strain evidence="8">KACHI17</strain>
    </source>
</reference>
<accession>A0AAT9GHS0</accession>
<name>A0AAT9GHS0_9BACT</name>
<dbReference type="InterPro" id="IPR032819">
    <property type="entry name" value="TruB_C"/>
</dbReference>
<dbReference type="GO" id="GO:0031119">
    <property type="term" value="P:tRNA pseudouridine synthesis"/>
    <property type="evidence" value="ECO:0007669"/>
    <property type="project" value="UniProtKB-UniRule"/>
</dbReference>
<protein>
    <recommendedName>
        <fullName evidence="5">tRNA pseudouridine synthase B</fullName>
        <ecNumber evidence="5">5.4.99.25</ecNumber>
    </recommendedName>
    <alternativeName>
        <fullName evidence="5">tRNA pseudouridine(55) synthase</fullName>
        <shortName evidence="5">Psi55 synthase</shortName>
    </alternativeName>
    <alternativeName>
        <fullName evidence="5">tRNA pseudouridylate synthase</fullName>
    </alternativeName>
    <alternativeName>
        <fullName evidence="5">tRNA-uridine isomerase</fullName>
    </alternativeName>
</protein>
<dbReference type="AlphaFoldDB" id="A0AAT9GHS0"/>
<feature type="domain" description="Pseudouridine synthase II N-terminal" evidence="6">
    <location>
        <begin position="39"/>
        <end position="185"/>
    </location>
</feature>
<dbReference type="CDD" id="cd02573">
    <property type="entry name" value="PseudoU_synth_EcTruB"/>
    <property type="match status" value="1"/>
</dbReference>
<dbReference type="Pfam" id="PF16198">
    <property type="entry name" value="TruB_C_2"/>
    <property type="match status" value="1"/>
</dbReference>
<comment type="similarity">
    <text evidence="2 5">Belongs to the pseudouridine synthase TruB family. Type 1 subfamily.</text>
</comment>
<evidence type="ECO:0000259" key="6">
    <source>
        <dbReference type="Pfam" id="PF01509"/>
    </source>
</evidence>
<dbReference type="Pfam" id="PF01509">
    <property type="entry name" value="TruB_N"/>
    <property type="match status" value="1"/>
</dbReference>
<evidence type="ECO:0000313" key="8">
    <source>
        <dbReference type="EMBL" id="BFG70221.1"/>
    </source>
</evidence>
<dbReference type="InterPro" id="IPR020103">
    <property type="entry name" value="PsdUridine_synth_cat_dom_sf"/>
</dbReference>
<comment type="catalytic activity">
    <reaction evidence="1 5">
        <text>uridine(55) in tRNA = pseudouridine(55) in tRNA</text>
        <dbReference type="Rhea" id="RHEA:42532"/>
        <dbReference type="Rhea" id="RHEA-COMP:10101"/>
        <dbReference type="Rhea" id="RHEA-COMP:10102"/>
        <dbReference type="ChEBI" id="CHEBI:65314"/>
        <dbReference type="ChEBI" id="CHEBI:65315"/>
        <dbReference type="EC" id="5.4.99.25"/>
    </reaction>
</comment>
<dbReference type="RefSeq" id="WP_353550507.1">
    <property type="nucleotide sequence ID" value="NZ_AP029612.1"/>
</dbReference>
<gene>
    <name evidence="5 8" type="primary">truB</name>
    <name evidence="8" type="ORF">KACHI17_11020</name>
</gene>
<dbReference type="GO" id="GO:1990481">
    <property type="term" value="P:mRNA pseudouridine synthesis"/>
    <property type="evidence" value="ECO:0007669"/>
    <property type="project" value="TreeGrafter"/>
</dbReference>
<evidence type="ECO:0000259" key="7">
    <source>
        <dbReference type="Pfam" id="PF16198"/>
    </source>
</evidence>
<dbReference type="SUPFAM" id="SSF55120">
    <property type="entry name" value="Pseudouridine synthase"/>
    <property type="match status" value="1"/>
</dbReference>
<feature type="domain" description="tRNA pseudouridylate synthase B C-terminal" evidence="7">
    <location>
        <begin position="186"/>
        <end position="234"/>
    </location>
</feature>
<keyword evidence="4 5" id="KW-0413">Isomerase</keyword>
<evidence type="ECO:0000256" key="3">
    <source>
        <dbReference type="ARBA" id="ARBA00022694"/>
    </source>
</evidence>
<evidence type="ECO:0000256" key="5">
    <source>
        <dbReference type="HAMAP-Rule" id="MF_01080"/>
    </source>
</evidence>
<dbReference type="EC" id="5.4.99.25" evidence="5"/>
<comment type="function">
    <text evidence="5">Responsible for synthesis of pseudouridine from uracil-55 in the psi GC loop of transfer RNAs.</text>
</comment>
<dbReference type="NCBIfam" id="TIGR00431">
    <property type="entry name" value="TruB"/>
    <property type="match status" value="1"/>
</dbReference>